<reference evidence="2" key="1">
    <citation type="journal article" date="2020" name="mSystems">
        <title>Genome- and Community-Level Interaction Insights into Carbon Utilization and Element Cycling Functions of Hydrothermarchaeota in Hydrothermal Sediment.</title>
        <authorList>
            <person name="Zhou Z."/>
            <person name="Liu Y."/>
            <person name="Xu W."/>
            <person name="Pan J."/>
            <person name="Luo Z.H."/>
            <person name="Li M."/>
        </authorList>
    </citation>
    <scope>NUCLEOTIDE SEQUENCE [LARGE SCALE GENOMIC DNA]</scope>
    <source>
        <strain evidence="2">SpSt-413</strain>
    </source>
</reference>
<dbReference type="AlphaFoldDB" id="A0A7C4EJS6"/>
<name>A0A7C4EJS6_9BACT</name>
<protein>
    <submittedName>
        <fullName evidence="2">Uncharacterized protein</fullName>
    </submittedName>
</protein>
<accession>A0A7C4EJS6</accession>
<evidence type="ECO:0000256" key="1">
    <source>
        <dbReference type="SAM" id="MobiDB-lite"/>
    </source>
</evidence>
<evidence type="ECO:0000313" key="2">
    <source>
        <dbReference type="EMBL" id="HGG92612.1"/>
    </source>
</evidence>
<dbReference type="EMBL" id="DSRP01000458">
    <property type="protein sequence ID" value="HGG92612.1"/>
    <property type="molecule type" value="Genomic_DNA"/>
</dbReference>
<gene>
    <name evidence="2" type="ORF">ENR59_06625</name>
</gene>
<proteinExistence type="predicted"/>
<comment type="caution">
    <text evidence="2">The sequence shown here is derived from an EMBL/GenBank/DDBJ whole genome shotgun (WGS) entry which is preliminary data.</text>
</comment>
<feature type="region of interest" description="Disordered" evidence="1">
    <location>
        <begin position="54"/>
        <end position="83"/>
    </location>
</feature>
<sequence length="83" mass="9065">MAARPKTPGPARACRRASTLLEGKALDVLETLLDTGDDKMRLEAVKQIKEIARQAEPEAPPAQDKARESRVFVVTGIDRKPGQ</sequence>
<organism evidence="2">
    <name type="scientific">Fundidesulfovibrio putealis</name>
    <dbReference type="NCBI Taxonomy" id="270496"/>
    <lineage>
        <taxon>Bacteria</taxon>
        <taxon>Pseudomonadati</taxon>
        <taxon>Thermodesulfobacteriota</taxon>
        <taxon>Desulfovibrionia</taxon>
        <taxon>Desulfovibrionales</taxon>
        <taxon>Desulfovibrionaceae</taxon>
        <taxon>Fundidesulfovibrio</taxon>
    </lineage>
</organism>